<evidence type="ECO:0000256" key="4">
    <source>
        <dbReference type="ARBA" id="ARBA00023136"/>
    </source>
</evidence>
<feature type="transmembrane region" description="Helical" evidence="6">
    <location>
        <begin position="142"/>
        <end position="162"/>
    </location>
</feature>
<evidence type="ECO:0000313" key="7">
    <source>
        <dbReference type="EMBL" id="GAV92414.1"/>
    </source>
</evidence>
<evidence type="ECO:0000256" key="6">
    <source>
        <dbReference type="SAM" id="Phobius"/>
    </source>
</evidence>
<dbReference type="InterPro" id="IPR004776">
    <property type="entry name" value="Mem_transp_PIN-like"/>
</dbReference>
<keyword evidence="2 6" id="KW-0812">Transmembrane</keyword>
<feature type="transmembrane region" description="Helical" evidence="6">
    <location>
        <begin position="79"/>
        <end position="99"/>
    </location>
</feature>
<dbReference type="SUPFAM" id="SSF103473">
    <property type="entry name" value="MFS general substrate transporter"/>
    <property type="match status" value="1"/>
</dbReference>
<dbReference type="EMBL" id="BDDD01009783">
    <property type="protein sequence ID" value="GAV92414.1"/>
    <property type="molecule type" value="Genomic_DNA"/>
</dbReference>
<feature type="transmembrane region" description="Helical" evidence="6">
    <location>
        <begin position="312"/>
        <end position="332"/>
    </location>
</feature>
<dbReference type="Proteomes" id="UP000187406">
    <property type="component" value="Unassembled WGS sequence"/>
</dbReference>
<comment type="caution">
    <text evidence="7">The sequence shown here is derived from an EMBL/GenBank/DDBJ whole genome shotgun (WGS) entry which is preliminary data.</text>
</comment>
<dbReference type="GO" id="GO:0016020">
    <property type="term" value="C:membrane"/>
    <property type="evidence" value="ECO:0007669"/>
    <property type="project" value="UniProtKB-SubCell"/>
</dbReference>
<organism evidence="7 8">
    <name type="scientific">Cephalotus follicularis</name>
    <name type="common">Albany pitcher plant</name>
    <dbReference type="NCBI Taxonomy" id="3775"/>
    <lineage>
        <taxon>Eukaryota</taxon>
        <taxon>Viridiplantae</taxon>
        <taxon>Streptophyta</taxon>
        <taxon>Embryophyta</taxon>
        <taxon>Tracheophyta</taxon>
        <taxon>Spermatophyta</taxon>
        <taxon>Magnoliopsida</taxon>
        <taxon>eudicotyledons</taxon>
        <taxon>Gunneridae</taxon>
        <taxon>Pentapetalae</taxon>
        <taxon>rosids</taxon>
        <taxon>fabids</taxon>
        <taxon>Oxalidales</taxon>
        <taxon>Cephalotaceae</taxon>
        <taxon>Cephalotus</taxon>
    </lineage>
</organism>
<dbReference type="InterPro" id="IPR039305">
    <property type="entry name" value="PILS2/6"/>
</dbReference>
<evidence type="ECO:0000256" key="5">
    <source>
        <dbReference type="ARBA" id="ARBA00023294"/>
    </source>
</evidence>
<feature type="transmembrane region" description="Helical" evidence="6">
    <location>
        <begin position="46"/>
        <end position="67"/>
    </location>
</feature>
<keyword evidence="4 6" id="KW-0472">Membrane</keyword>
<feature type="transmembrane region" description="Helical" evidence="6">
    <location>
        <begin position="182"/>
        <end position="201"/>
    </location>
</feature>
<evidence type="ECO:0000256" key="1">
    <source>
        <dbReference type="ARBA" id="ARBA00004141"/>
    </source>
</evidence>
<gene>
    <name evidence="7" type="ORF">CFOL_v3_35793</name>
</gene>
<accession>A0A1Q3DIU5</accession>
<dbReference type="STRING" id="3775.A0A1Q3DIU5"/>
<evidence type="ECO:0000313" key="8">
    <source>
        <dbReference type="Proteomes" id="UP000187406"/>
    </source>
</evidence>
<comment type="subcellular location">
    <subcellularLocation>
        <location evidence="1">Membrane</location>
        <topology evidence="1">Multi-pass membrane protein</topology>
    </subcellularLocation>
</comment>
<sequence length="423" mass="46392">MINTLSNQLNLQYRRIIVTQQEVSKMMQFSLASLSLDRNVTCVVDVVYAVIALLKLLSLTLIGLVLAHPKIQLLPKETFNLLCKLVFVLFLPCLIFTHLGPSISFINFINWWFIPVNVVISTAIGCILGCLVAIICRPPTEFYRFTIIMIALGNTGIIPFAFVASICHSTDSPFGPDCYGSGVAYVSFAQWVSVILVYTLVYHMMEPPLDCYEIVEEENEIEELPPVDDPSRPLLVEAEWPVLEDKESEHCKTPLIARLFNSISSVSQTNVIDPESVEEEGECSPKPVRCLAEPRMVKKIRIAAKQTPIQHIIQPPTIASLLAIIIGMIPQLKAIVYGSDAPLAVINDSLDIIAGAMVPSVMLVLVGMLAEGPNESRLGTRTTVGIIVARLLVCAFAAIYNAKCHLVGRNCKVKGLCGQGGIC</sequence>
<protein>
    <submittedName>
        <fullName evidence="7">Mem_trans domain-containing protein</fullName>
    </submittedName>
</protein>
<dbReference type="OrthoDB" id="191139at2759"/>
<feature type="transmembrane region" description="Helical" evidence="6">
    <location>
        <begin position="352"/>
        <end position="370"/>
    </location>
</feature>
<proteinExistence type="predicted"/>
<name>A0A1Q3DIU5_CEPFO</name>
<dbReference type="GO" id="GO:0080162">
    <property type="term" value="P:endoplasmic reticulum to cytosol auxin transport"/>
    <property type="evidence" value="ECO:0007669"/>
    <property type="project" value="InterPro"/>
</dbReference>
<dbReference type="InParanoid" id="A0A1Q3DIU5"/>
<feature type="non-terminal residue" evidence="7">
    <location>
        <position position="423"/>
    </location>
</feature>
<evidence type="ECO:0000256" key="2">
    <source>
        <dbReference type="ARBA" id="ARBA00022692"/>
    </source>
</evidence>
<reference evidence="8" key="1">
    <citation type="submission" date="2016-04" db="EMBL/GenBank/DDBJ databases">
        <title>Cephalotus genome sequencing.</title>
        <authorList>
            <person name="Fukushima K."/>
            <person name="Hasebe M."/>
            <person name="Fang X."/>
        </authorList>
    </citation>
    <scope>NUCLEOTIDE SEQUENCE [LARGE SCALE GENOMIC DNA]</scope>
    <source>
        <strain evidence="8">cv. St1</strain>
    </source>
</reference>
<dbReference type="GO" id="GO:0009734">
    <property type="term" value="P:auxin-activated signaling pathway"/>
    <property type="evidence" value="ECO:0007669"/>
    <property type="project" value="UniProtKB-KW"/>
</dbReference>
<evidence type="ECO:0000256" key="3">
    <source>
        <dbReference type="ARBA" id="ARBA00022989"/>
    </source>
</evidence>
<dbReference type="PANTHER" id="PTHR31419">
    <property type="entry name" value="PROTEIN PIN-LIKES 2"/>
    <property type="match status" value="1"/>
</dbReference>
<keyword evidence="8" id="KW-1185">Reference proteome</keyword>
<keyword evidence="3 6" id="KW-1133">Transmembrane helix</keyword>
<dbReference type="InterPro" id="IPR036259">
    <property type="entry name" value="MFS_trans_sf"/>
</dbReference>
<feature type="transmembrane region" description="Helical" evidence="6">
    <location>
        <begin position="382"/>
        <end position="402"/>
    </location>
</feature>
<dbReference type="AlphaFoldDB" id="A0A1Q3DIU5"/>
<dbReference type="Pfam" id="PF03547">
    <property type="entry name" value="Mem_trans"/>
    <property type="match status" value="1"/>
</dbReference>
<feature type="transmembrane region" description="Helical" evidence="6">
    <location>
        <begin position="111"/>
        <end position="135"/>
    </location>
</feature>
<dbReference type="PANTHER" id="PTHR31419:SF8">
    <property type="entry name" value="PROTEIN PIN-LIKES 2-LIKE"/>
    <property type="match status" value="1"/>
</dbReference>
<keyword evidence="5" id="KW-0927">Auxin signaling pathway</keyword>